<evidence type="ECO:0000313" key="6">
    <source>
        <dbReference type="Proteomes" id="UP001164746"/>
    </source>
</evidence>
<protein>
    <submittedName>
        <fullName evidence="5">BIRC2-like protein</fullName>
    </submittedName>
</protein>
<keyword evidence="2" id="KW-0862">Zinc</keyword>
<reference evidence="5" key="1">
    <citation type="submission" date="2022-11" db="EMBL/GenBank/DDBJ databases">
        <title>Centuries of genome instability and evolution in soft-shell clam transmissible cancer (bioRxiv).</title>
        <authorList>
            <person name="Hart S.F.M."/>
            <person name="Yonemitsu M.A."/>
            <person name="Giersch R.M."/>
            <person name="Beal B.F."/>
            <person name="Arriagada G."/>
            <person name="Davis B.W."/>
            <person name="Ostrander E.A."/>
            <person name="Goff S.P."/>
            <person name="Metzger M.J."/>
        </authorList>
    </citation>
    <scope>NUCLEOTIDE SEQUENCE</scope>
    <source>
        <strain evidence="5">MELC-2E11</strain>
        <tissue evidence="5">Siphon/mantle</tissue>
    </source>
</reference>
<dbReference type="Gene3D" id="3.30.40.10">
    <property type="entry name" value="Zinc/RING finger domain, C3HC4 (zinc finger)"/>
    <property type="match status" value="1"/>
</dbReference>
<evidence type="ECO:0000259" key="4">
    <source>
        <dbReference type="PROSITE" id="PS50089"/>
    </source>
</evidence>
<keyword evidence="6" id="KW-1185">Reference proteome</keyword>
<proteinExistence type="predicted"/>
<evidence type="ECO:0000256" key="2">
    <source>
        <dbReference type="ARBA" id="ARBA00022833"/>
    </source>
</evidence>
<name>A0ABY7G0G9_MYAAR</name>
<dbReference type="InterPro" id="IPR013083">
    <property type="entry name" value="Znf_RING/FYVE/PHD"/>
</dbReference>
<evidence type="ECO:0000256" key="1">
    <source>
        <dbReference type="ARBA" id="ARBA00022771"/>
    </source>
</evidence>
<evidence type="ECO:0000256" key="3">
    <source>
        <dbReference type="PROSITE-ProRule" id="PRU00175"/>
    </source>
</evidence>
<dbReference type="PANTHER" id="PTHR22696:SF1">
    <property type="entry name" value="E3 UBIQUITIN-PROTEIN LIGASE RNF26"/>
    <property type="match status" value="1"/>
</dbReference>
<dbReference type="SUPFAM" id="SSF57850">
    <property type="entry name" value="RING/U-box"/>
    <property type="match status" value="1"/>
</dbReference>
<evidence type="ECO:0000313" key="5">
    <source>
        <dbReference type="EMBL" id="WAR24851.1"/>
    </source>
</evidence>
<organism evidence="5 6">
    <name type="scientific">Mya arenaria</name>
    <name type="common">Soft-shell clam</name>
    <dbReference type="NCBI Taxonomy" id="6604"/>
    <lineage>
        <taxon>Eukaryota</taxon>
        <taxon>Metazoa</taxon>
        <taxon>Spiralia</taxon>
        <taxon>Lophotrochozoa</taxon>
        <taxon>Mollusca</taxon>
        <taxon>Bivalvia</taxon>
        <taxon>Autobranchia</taxon>
        <taxon>Heteroconchia</taxon>
        <taxon>Euheterodonta</taxon>
        <taxon>Imparidentia</taxon>
        <taxon>Neoheterodontei</taxon>
        <taxon>Myida</taxon>
        <taxon>Myoidea</taxon>
        <taxon>Myidae</taxon>
        <taxon>Mya</taxon>
    </lineage>
</organism>
<dbReference type="PANTHER" id="PTHR22696">
    <property type="entry name" value="E3 UBIQUITIN-PROTEIN LIGASE RNF26"/>
    <property type="match status" value="1"/>
</dbReference>
<dbReference type="Pfam" id="PF13920">
    <property type="entry name" value="zf-C3HC4_3"/>
    <property type="match status" value="1"/>
</dbReference>
<keyword evidence="1 3" id="KW-0863">Zinc-finger</keyword>
<dbReference type="InterPro" id="IPR001841">
    <property type="entry name" value="Znf_RING"/>
</dbReference>
<dbReference type="PROSITE" id="PS50089">
    <property type="entry name" value="ZF_RING_2"/>
    <property type="match status" value="1"/>
</dbReference>
<accession>A0ABY7G0G9</accession>
<gene>
    <name evidence="5" type="ORF">MAR_038520</name>
</gene>
<keyword evidence="1 3" id="KW-0479">Metal-binding</keyword>
<dbReference type="Proteomes" id="UP001164746">
    <property type="component" value="Chromosome 13"/>
</dbReference>
<dbReference type="EMBL" id="CP111024">
    <property type="protein sequence ID" value="WAR24851.1"/>
    <property type="molecule type" value="Genomic_DNA"/>
</dbReference>
<sequence length="156" mass="18569">MFTANGLFYTDNDAEVEGYYFGVRHSYWRIYDLLNQIISRLHILHILQCPYSDAWCDYLRNIINLSHFTHDLVRSFPKSGNRKYFSRRKRVAVARLRAENENLRRSMTCIICKKREAVVLFRPCSHLVTCENCASTFDKCPVCRREIETTIRIHRT</sequence>
<feature type="domain" description="RING-type" evidence="4">
    <location>
        <begin position="109"/>
        <end position="144"/>
    </location>
</feature>